<dbReference type="HOGENOM" id="CLU_2523091_0_0_11"/>
<reference evidence="2 3" key="1">
    <citation type="journal article" date="2010" name="Stand. Genomic Sci.">
        <title>Complete genome sequence of Intrasporangium calvum type strain (7 KIP).</title>
        <authorList>
            <person name="Del Rio T.G."/>
            <person name="Chertkov O."/>
            <person name="Yasawong M."/>
            <person name="Lucas S."/>
            <person name="Deshpande S."/>
            <person name="Cheng J.F."/>
            <person name="Detter C."/>
            <person name="Tapia R."/>
            <person name="Han C."/>
            <person name="Goodwin L."/>
            <person name="Pitluck S."/>
            <person name="Liolios K."/>
            <person name="Ivanova N."/>
            <person name="Mavromatis K."/>
            <person name="Pati A."/>
            <person name="Chen A."/>
            <person name="Palaniappan K."/>
            <person name="Land M."/>
            <person name="Hauser L."/>
            <person name="Chang Y.J."/>
            <person name="Jeffries C.D."/>
            <person name="Rohde M."/>
            <person name="Pukall R."/>
            <person name="Sikorski J."/>
            <person name="Goker M."/>
            <person name="Woyke T."/>
            <person name="Bristow J."/>
            <person name="Eisen J.A."/>
            <person name="Markowitz V."/>
            <person name="Hugenholtz P."/>
            <person name="Kyrpides N.C."/>
            <person name="Klenk H.P."/>
            <person name="Lapidus A."/>
        </authorList>
    </citation>
    <scope>NUCLEOTIDE SEQUENCE [LARGE SCALE GENOMIC DNA]</scope>
    <source>
        <strain evidence="3">ATCC 23552 / DSM 43043 / JCM 3097 / NBRC 12989 / 7 KIP</strain>
    </source>
</reference>
<evidence type="ECO:0000313" key="2">
    <source>
        <dbReference type="EMBL" id="ADU47055.1"/>
    </source>
</evidence>
<dbReference type="Proteomes" id="UP000008914">
    <property type="component" value="Chromosome"/>
</dbReference>
<organism evidence="2 3">
    <name type="scientific">Intrasporangium calvum (strain ATCC 23552 / DSM 43043 / JCM 3097 / NBRC 12989 / NCIMB 10167 / NRRL B-3866 / 7 KIP)</name>
    <dbReference type="NCBI Taxonomy" id="710696"/>
    <lineage>
        <taxon>Bacteria</taxon>
        <taxon>Bacillati</taxon>
        <taxon>Actinomycetota</taxon>
        <taxon>Actinomycetes</taxon>
        <taxon>Micrococcales</taxon>
        <taxon>Intrasporangiaceae</taxon>
        <taxon>Intrasporangium</taxon>
    </lineage>
</organism>
<dbReference type="AlphaFoldDB" id="E6S979"/>
<feature type="transmembrane region" description="Helical" evidence="1">
    <location>
        <begin position="59"/>
        <end position="80"/>
    </location>
</feature>
<protein>
    <submittedName>
        <fullName evidence="2">Uncharacterized protein</fullName>
    </submittedName>
</protein>
<dbReference type="RefSeq" id="WP_013491376.1">
    <property type="nucleotide sequence ID" value="NC_014830.1"/>
</dbReference>
<name>E6S979_INTC7</name>
<dbReference type="KEGG" id="ica:Intca_0509"/>
<dbReference type="STRING" id="710696.Intca_0509"/>
<dbReference type="EMBL" id="CP002343">
    <property type="protein sequence ID" value="ADU47055.1"/>
    <property type="molecule type" value="Genomic_DNA"/>
</dbReference>
<keyword evidence="1" id="KW-1133">Transmembrane helix</keyword>
<sequence>MDVLMLTTPIVVMVGLLALMQRIEGHMTEHAPVRITTEDAPRPMTRADVVAPRTETSRFLAGAPFAVLVTTAVLIGAAVVRMAA</sequence>
<gene>
    <name evidence="2" type="ordered locus">Intca_0509</name>
</gene>
<keyword evidence="3" id="KW-1185">Reference proteome</keyword>
<evidence type="ECO:0000313" key="3">
    <source>
        <dbReference type="Proteomes" id="UP000008914"/>
    </source>
</evidence>
<evidence type="ECO:0000256" key="1">
    <source>
        <dbReference type="SAM" id="Phobius"/>
    </source>
</evidence>
<proteinExistence type="predicted"/>
<keyword evidence="1" id="KW-0472">Membrane</keyword>
<accession>E6S979</accession>
<keyword evidence="1" id="KW-0812">Transmembrane</keyword>